<gene>
    <name evidence="8" type="ORF">D0Y65_021521</name>
    <name evidence="7" type="ORF">glysoja_038089</name>
</gene>
<keyword evidence="3" id="KW-0949">S-adenosyl-L-methionine</keyword>
<dbReference type="InterPro" id="IPR016461">
    <property type="entry name" value="COMT-like"/>
</dbReference>
<dbReference type="SUPFAM" id="SSF53335">
    <property type="entry name" value="S-adenosyl-L-methionine-dependent methyltransferases"/>
    <property type="match status" value="1"/>
</dbReference>
<proteinExistence type="predicted"/>
<keyword evidence="9" id="KW-1185">Reference proteome</keyword>
<dbReference type="Proteomes" id="UP000289340">
    <property type="component" value="Chromosome 8"/>
</dbReference>
<dbReference type="Proteomes" id="UP000053555">
    <property type="component" value="Unassembled WGS sequence"/>
</dbReference>
<dbReference type="GO" id="GO:0046983">
    <property type="term" value="F:protein dimerization activity"/>
    <property type="evidence" value="ECO:0007669"/>
    <property type="project" value="InterPro"/>
</dbReference>
<feature type="domain" description="O-methyltransferase C-terminal" evidence="5">
    <location>
        <begin position="132"/>
        <end position="340"/>
    </location>
</feature>
<dbReference type="InterPro" id="IPR036388">
    <property type="entry name" value="WH-like_DNA-bd_sf"/>
</dbReference>
<dbReference type="Gene3D" id="1.10.10.10">
    <property type="entry name" value="Winged helix-like DNA-binding domain superfamily/Winged helix DNA-binding domain"/>
    <property type="match status" value="1"/>
</dbReference>
<dbReference type="Gene3D" id="3.40.50.150">
    <property type="entry name" value="Vaccinia Virus protein VP39"/>
    <property type="match status" value="1"/>
</dbReference>
<feature type="domain" description="O-methyltransferase dimerisation" evidence="6">
    <location>
        <begin position="23"/>
        <end position="111"/>
    </location>
</feature>
<dbReference type="CDD" id="cd02440">
    <property type="entry name" value="AdoMet_MTases"/>
    <property type="match status" value="1"/>
</dbReference>
<feature type="active site" description="Proton acceptor" evidence="4">
    <location>
        <position position="262"/>
    </location>
</feature>
<dbReference type="InterPro" id="IPR029063">
    <property type="entry name" value="SAM-dependent_MTases_sf"/>
</dbReference>
<dbReference type="SUPFAM" id="SSF46785">
    <property type="entry name" value="Winged helix' DNA-binding domain"/>
    <property type="match status" value="1"/>
</dbReference>
<keyword evidence="2 7" id="KW-0808">Transferase</keyword>
<accession>A0A0B2Q223</accession>
<dbReference type="GO" id="GO:0032259">
    <property type="term" value="P:methylation"/>
    <property type="evidence" value="ECO:0007669"/>
    <property type="project" value="UniProtKB-KW"/>
</dbReference>
<evidence type="ECO:0000259" key="5">
    <source>
        <dbReference type="Pfam" id="PF00891"/>
    </source>
</evidence>
<dbReference type="Pfam" id="PF00891">
    <property type="entry name" value="Methyltransf_2"/>
    <property type="match status" value="1"/>
</dbReference>
<evidence type="ECO:0000313" key="8">
    <source>
        <dbReference type="EMBL" id="RZB98659.1"/>
    </source>
</evidence>
<dbReference type="InterPro" id="IPR001077">
    <property type="entry name" value="COMT_C"/>
</dbReference>
<dbReference type="PROSITE" id="PS51683">
    <property type="entry name" value="SAM_OMT_II"/>
    <property type="match status" value="1"/>
</dbReference>
<dbReference type="PIRSF" id="PIRSF005739">
    <property type="entry name" value="O-mtase"/>
    <property type="match status" value="1"/>
</dbReference>
<evidence type="ECO:0000256" key="4">
    <source>
        <dbReference type="PIRSR" id="PIRSR005739-1"/>
    </source>
</evidence>
<reference evidence="8 9" key="2">
    <citation type="submission" date="2018-09" db="EMBL/GenBank/DDBJ databases">
        <title>A high-quality reference genome of wild soybean provides a powerful tool to mine soybean genomes.</title>
        <authorList>
            <person name="Xie M."/>
            <person name="Chung C.Y.L."/>
            <person name="Li M.-W."/>
            <person name="Wong F.-L."/>
            <person name="Chan T.-F."/>
            <person name="Lam H.-M."/>
        </authorList>
    </citation>
    <scope>NUCLEOTIDE SEQUENCE [LARGE SCALE GENOMIC DNA]</scope>
    <source>
        <strain evidence="9">cv. W05</strain>
        <tissue evidence="8">Hypocotyl of etiolated seedlings</tissue>
    </source>
</reference>
<dbReference type="FunFam" id="3.40.50.150:FF:000057">
    <property type="entry name" value="O-methyltransferase ZRP4"/>
    <property type="match status" value="1"/>
</dbReference>
<sequence>MASSLNNGRKASEIFQGQALLYKHLLGFIDSKCLKWMVELDIPDIIHSHSHGQPITFSELVSILQVPPTKTRQVQSLMRYLAHNGFFEIVRIHDNIEAYALTAASELLVKSSELSLAPMVEYFLEPNCQGAWNQLKRWVHEEDLTVFEVSLGTPFWDFINKDPAYNKSFNEAMACDSQMLNLAFRDCNWVFEGLESIVDVGGGTGITAKIICEAFPKLKCMVLERPNVVENLSGSNNLTFVGGDMFKCIPKADAVLLKLVLHNWNDNDCMKILENCKEAISGESKTGKVVVIDTVINENKDERQVTELKLLMDVHMACIINGKERKEEDWKKLFMEAGFQSYKISPFTGYLSLIEIYP</sequence>
<evidence type="ECO:0000313" key="9">
    <source>
        <dbReference type="Proteomes" id="UP000289340"/>
    </source>
</evidence>
<dbReference type="GO" id="GO:0008757">
    <property type="term" value="F:S-adenosylmethionine-dependent methyltransferase activity"/>
    <property type="evidence" value="ECO:0007669"/>
    <property type="project" value="UniProtKB-ARBA"/>
</dbReference>
<dbReference type="EMBL" id="KN661972">
    <property type="protein sequence ID" value="KHN14033.1"/>
    <property type="molecule type" value="Genomic_DNA"/>
</dbReference>
<dbReference type="InterPro" id="IPR036390">
    <property type="entry name" value="WH_DNA-bd_sf"/>
</dbReference>
<dbReference type="SMR" id="A0A0B2Q223"/>
<protein>
    <submittedName>
        <fullName evidence="8">Flavonoid 4'-O-methyltransferase</fullName>
    </submittedName>
    <submittedName>
        <fullName evidence="7">Isoflavone 7-O-methyltransferase</fullName>
        <ecNumber evidence="7">2.1.1.-</ecNumber>
    </submittedName>
</protein>
<dbReference type="EMBL" id="QZWG01000008">
    <property type="protein sequence ID" value="RZB98659.1"/>
    <property type="molecule type" value="Genomic_DNA"/>
</dbReference>
<dbReference type="FunFam" id="1.10.10.10:FF:001780">
    <property type="entry name" value="Uncharacterized protein"/>
    <property type="match status" value="1"/>
</dbReference>
<evidence type="ECO:0000313" key="7">
    <source>
        <dbReference type="EMBL" id="KHN14033.1"/>
    </source>
</evidence>
<dbReference type="EC" id="2.1.1.-" evidence="7"/>
<name>A0A0B2Q223_GLYSO</name>
<dbReference type="Gramene" id="XM_028389213.1">
    <property type="protein sequence ID" value="XP_028245014.1"/>
    <property type="gene ID" value="LOC114422719"/>
</dbReference>
<dbReference type="InterPro" id="IPR012967">
    <property type="entry name" value="COMT_dimerisation"/>
</dbReference>
<evidence type="ECO:0000256" key="1">
    <source>
        <dbReference type="ARBA" id="ARBA00022603"/>
    </source>
</evidence>
<dbReference type="Pfam" id="PF08100">
    <property type="entry name" value="Dimerisation"/>
    <property type="match status" value="1"/>
</dbReference>
<dbReference type="GO" id="GO:0008171">
    <property type="term" value="F:O-methyltransferase activity"/>
    <property type="evidence" value="ECO:0007669"/>
    <property type="project" value="InterPro"/>
</dbReference>
<reference evidence="7" key="1">
    <citation type="submission" date="2014-07" db="EMBL/GenBank/DDBJ databases">
        <title>Identification of a novel salt tolerance gene in wild soybean by whole-genome sequencing.</title>
        <authorList>
            <person name="Lam H.-M."/>
            <person name="Qi X."/>
            <person name="Li M.-W."/>
            <person name="Liu X."/>
            <person name="Xie M."/>
            <person name="Ni M."/>
            <person name="Xu X."/>
        </authorList>
    </citation>
    <scope>NUCLEOTIDE SEQUENCE [LARGE SCALE GENOMIC DNA]</scope>
    <source>
        <tissue evidence="7">Root</tissue>
    </source>
</reference>
<organism evidence="7">
    <name type="scientific">Glycine soja</name>
    <name type="common">Wild soybean</name>
    <dbReference type="NCBI Taxonomy" id="3848"/>
    <lineage>
        <taxon>Eukaryota</taxon>
        <taxon>Viridiplantae</taxon>
        <taxon>Streptophyta</taxon>
        <taxon>Embryophyta</taxon>
        <taxon>Tracheophyta</taxon>
        <taxon>Spermatophyta</taxon>
        <taxon>Magnoliopsida</taxon>
        <taxon>eudicotyledons</taxon>
        <taxon>Gunneridae</taxon>
        <taxon>Pentapetalae</taxon>
        <taxon>rosids</taxon>
        <taxon>fabids</taxon>
        <taxon>Fabales</taxon>
        <taxon>Fabaceae</taxon>
        <taxon>Papilionoideae</taxon>
        <taxon>50 kb inversion clade</taxon>
        <taxon>NPAAA clade</taxon>
        <taxon>indigoferoid/millettioid clade</taxon>
        <taxon>Phaseoleae</taxon>
        <taxon>Glycine</taxon>
        <taxon>Glycine subgen. Soja</taxon>
    </lineage>
</organism>
<keyword evidence="1 7" id="KW-0489">Methyltransferase</keyword>
<dbReference type="AlphaFoldDB" id="A0A0B2Q223"/>
<evidence type="ECO:0000256" key="3">
    <source>
        <dbReference type="ARBA" id="ARBA00022691"/>
    </source>
</evidence>
<evidence type="ECO:0000259" key="6">
    <source>
        <dbReference type="Pfam" id="PF08100"/>
    </source>
</evidence>
<evidence type="ECO:0000256" key="2">
    <source>
        <dbReference type="ARBA" id="ARBA00022679"/>
    </source>
</evidence>
<dbReference type="PANTHER" id="PTHR11746">
    <property type="entry name" value="O-METHYLTRANSFERASE"/>
    <property type="match status" value="1"/>
</dbReference>